<name>A0ABS9KBS8_9BACT</name>
<protein>
    <submittedName>
        <fullName evidence="10">Monovalent cation/H+ antiporter subunit D family protein</fullName>
    </submittedName>
</protein>
<keyword evidence="4 7" id="KW-0812">Transmembrane</keyword>
<comment type="similarity">
    <text evidence="2">Belongs to the CPA3 antiporters (TC 2.A.63) subunit D family.</text>
</comment>
<evidence type="ECO:0000256" key="5">
    <source>
        <dbReference type="ARBA" id="ARBA00022989"/>
    </source>
</evidence>
<comment type="caution">
    <text evidence="10">The sequence shown here is derived from an EMBL/GenBank/DDBJ whole genome shotgun (WGS) entry which is preliminary data.</text>
</comment>
<dbReference type="RefSeq" id="WP_237853151.1">
    <property type="nucleotide sequence ID" value="NZ_JAKLWS010000006.1"/>
</dbReference>
<dbReference type="PANTHER" id="PTHR42703:SF1">
    <property type="entry name" value="NA(+)_H(+) ANTIPORTER SUBUNIT D1"/>
    <property type="match status" value="1"/>
</dbReference>
<feature type="transmembrane region" description="Helical" evidence="8">
    <location>
        <begin position="75"/>
        <end position="99"/>
    </location>
</feature>
<feature type="transmembrane region" description="Helical" evidence="8">
    <location>
        <begin position="469"/>
        <end position="493"/>
    </location>
</feature>
<feature type="transmembrane region" description="Helical" evidence="8">
    <location>
        <begin position="377"/>
        <end position="399"/>
    </location>
</feature>
<dbReference type="EMBL" id="JAKLWS010000006">
    <property type="protein sequence ID" value="MCG2588309.1"/>
    <property type="molecule type" value="Genomic_DNA"/>
</dbReference>
<feature type="transmembrane region" description="Helical" evidence="8">
    <location>
        <begin position="6"/>
        <end position="27"/>
    </location>
</feature>
<comment type="subcellular location">
    <subcellularLocation>
        <location evidence="1">Cell membrane</location>
        <topology evidence="1">Multi-pass membrane protein</topology>
    </subcellularLocation>
    <subcellularLocation>
        <location evidence="7">Membrane</location>
        <topology evidence="7">Multi-pass membrane protein</topology>
    </subcellularLocation>
</comment>
<keyword evidence="11" id="KW-1185">Reference proteome</keyword>
<dbReference type="InterPro" id="IPR001750">
    <property type="entry name" value="ND/Mrp_TM"/>
</dbReference>
<evidence type="ECO:0000259" key="9">
    <source>
        <dbReference type="Pfam" id="PF00361"/>
    </source>
</evidence>
<evidence type="ECO:0000313" key="11">
    <source>
        <dbReference type="Proteomes" id="UP001165366"/>
    </source>
</evidence>
<dbReference type="Pfam" id="PF00361">
    <property type="entry name" value="Proton_antipo_M"/>
    <property type="match status" value="1"/>
</dbReference>
<feature type="transmembrane region" description="Helical" evidence="8">
    <location>
        <begin position="111"/>
        <end position="129"/>
    </location>
</feature>
<evidence type="ECO:0000256" key="2">
    <source>
        <dbReference type="ARBA" id="ARBA00005346"/>
    </source>
</evidence>
<organism evidence="10 11">
    <name type="scientific">Rhodohalobacter sulfatireducens</name>
    <dbReference type="NCBI Taxonomy" id="2911366"/>
    <lineage>
        <taxon>Bacteria</taxon>
        <taxon>Pseudomonadati</taxon>
        <taxon>Balneolota</taxon>
        <taxon>Balneolia</taxon>
        <taxon>Balneolales</taxon>
        <taxon>Balneolaceae</taxon>
        <taxon>Rhodohalobacter</taxon>
    </lineage>
</organism>
<feature type="domain" description="NADH:quinone oxidoreductase/Mrp antiporter transmembrane" evidence="9">
    <location>
        <begin position="132"/>
        <end position="426"/>
    </location>
</feature>
<gene>
    <name evidence="10" type="ORF">L6773_07000</name>
</gene>
<reference evidence="10" key="2">
    <citation type="submission" date="2024-05" db="EMBL/GenBank/DDBJ databases">
        <title>Rhodohalobacter halophilus gen. nov., sp. nov., a moderately halophilic member of the family Balneolaceae.</title>
        <authorList>
            <person name="Xia J."/>
        </authorList>
    </citation>
    <scope>NUCLEOTIDE SEQUENCE</scope>
    <source>
        <strain evidence="10">WB101</strain>
    </source>
</reference>
<evidence type="ECO:0000313" key="10">
    <source>
        <dbReference type="EMBL" id="MCG2588309.1"/>
    </source>
</evidence>
<feature type="transmembrane region" description="Helical" evidence="8">
    <location>
        <begin position="166"/>
        <end position="187"/>
    </location>
</feature>
<evidence type="ECO:0000256" key="4">
    <source>
        <dbReference type="ARBA" id="ARBA00022692"/>
    </source>
</evidence>
<sequence>MIETQIPALIALAFVLFAILIPVFSLWRSELAQPLAVVGSGLAATLSLFGFINYLNNGAIRYFFGGWEPPIGIEFVYDGLSAFMVLVINTIALLVLIHSKHISKREFPGKEMPYFTMAMLMMLGFNGMVLTGDLFNFYVFLEISSLASYALIAIGEKQAPFSAFRYLIIGTTGGTLYLLGIGFLYTVTGTLNLIDMSAMLPMVADNTAVIAALILMIVGIGVKAALFPMHGWLPDAYTYASSSSTALIAPIGTKVAAYMLFRIVLYLFGVELIDAVAPLTTVIGVLACIGILYGSIMAIAQTELKRMLAFSSISQIGYIIMGLSLANPFGFAGALLHVVNHAAMKACLFLVSGNLRLKEGHTNITRFDDSFRKKYPWTMASFTVAAISMVGLPPLAGFFSKWYLALGTIDNENWLFLAVILVSSLLNAVYFFRILEKVYMKNPDAADKETIAADVKRNEVSTSMLTPTIILALSLFVIGFANAVIVGFLMNIFPMQ</sequence>
<keyword evidence="3" id="KW-1003">Cell membrane</keyword>
<evidence type="ECO:0000256" key="3">
    <source>
        <dbReference type="ARBA" id="ARBA00022475"/>
    </source>
</evidence>
<feature type="transmembrane region" description="Helical" evidence="8">
    <location>
        <begin position="247"/>
        <end position="269"/>
    </location>
</feature>
<dbReference type="Proteomes" id="UP001165366">
    <property type="component" value="Unassembled WGS sequence"/>
</dbReference>
<dbReference type="PRINTS" id="PR01434">
    <property type="entry name" value="NADHDHGNASE5"/>
</dbReference>
<evidence type="ECO:0000256" key="8">
    <source>
        <dbReference type="SAM" id="Phobius"/>
    </source>
</evidence>
<feature type="transmembrane region" description="Helical" evidence="8">
    <location>
        <begin position="414"/>
        <end position="432"/>
    </location>
</feature>
<accession>A0ABS9KBS8</accession>
<feature type="transmembrane region" description="Helical" evidence="8">
    <location>
        <begin position="207"/>
        <end position="226"/>
    </location>
</feature>
<reference evidence="10" key="1">
    <citation type="submission" date="2022-01" db="EMBL/GenBank/DDBJ databases">
        <authorList>
            <person name="Wang Y."/>
        </authorList>
    </citation>
    <scope>NUCLEOTIDE SEQUENCE</scope>
    <source>
        <strain evidence="10">WB101</strain>
    </source>
</reference>
<evidence type="ECO:0000256" key="7">
    <source>
        <dbReference type="RuleBase" id="RU000320"/>
    </source>
</evidence>
<proteinExistence type="inferred from homology"/>
<evidence type="ECO:0000256" key="1">
    <source>
        <dbReference type="ARBA" id="ARBA00004651"/>
    </source>
</evidence>
<feature type="transmembrane region" description="Helical" evidence="8">
    <location>
        <begin position="34"/>
        <end position="55"/>
    </location>
</feature>
<dbReference type="InterPro" id="IPR050586">
    <property type="entry name" value="CPA3_Na-H_Antiporter_D"/>
</dbReference>
<feature type="transmembrane region" description="Helical" evidence="8">
    <location>
        <begin position="275"/>
        <end position="300"/>
    </location>
</feature>
<evidence type="ECO:0000256" key="6">
    <source>
        <dbReference type="ARBA" id="ARBA00023136"/>
    </source>
</evidence>
<dbReference type="PRINTS" id="PR01435">
    <property type="entry name" value="NPOXDRDTASE5"/>
</dbReference>
<keyword evidence="6 8" id="KW-0472">Membrane</keyword>
<dbReference type="PANTHER" id="PTHR42703">
    <property type="entry name" value="NADH DEHYDROGENASE"/>
    <property type="match status" value="1"/>
</dbReference>
<keyword evidence="5 8" id="KW-1133">Transmembrane helix</keyword>